<keyword evidence="4" id="KW-0238">DNA-binding</keyword>
<dbReference type="Pfam" id="PF08517">
    <property type="entry name" value="AXH"/>
    <property type="match status" value="1"/>
</dbReference>
<dbReference type="GO" id="GO:0006355">
    <property type="term" value="P:regulation of DNA-templated transcription"/>
    <property type="evidence" value="ECO:0007669"/>
    <property type="project" value="InterPro"/>
</dbReference>
<proteinExistence type="predicted"/>
<dbReference type="Proteomes" id="UP000001593">
    <property type="component" value="Unassembled WGS sequence"/>
</dbReference>
<evidence type="ECO:0000256" key="1">
    <source>
        <dbReference type="ARBA" id="ARBA00004123"/>
    </source>
</evidence>
<dbReference type="InterPro" id="IPR003652">
    <property type="entry name" value="Ataxin_AXH_dom"/>
</dbReference>
<dbReference type="eggNOG" id="KOG4053">
    <property type="taxonomic scope" value="Eukaryota"/>
</dbReference>
<feature type="non-terminal residue" evidence="8">
    <location>
        <position position="118"/>
    </location>
</feature>
<gene>
    <name evidence="8" type="ORF">NEMVEDRAFT_v1g132899</name>
</gene>
<keyword evidence="2" id="KW-0678">Repressor</keyword>
<comment type="subcellular location">
    <subcellularLocation>
        <location evidence="1">Nucleus</location>
    </subcellularLocation>
</comment>
<dbReference type="SMART" id="SM00536">
    <property type="entry name" value="AXH"/>
    <property type="match status" value="1"/>
</dbReference>
<dbReference type="HOGENOM" id="CLU_114998_1_0_1"/>
<dbReference type="PhylomeDB" id="A7SUT3"/>
<dbReference type="GO" id="GO:0003723">
    <property type="term" value="F:RNA binding"/>
    <property type="evidence" value="ECO:0007669"/>
    <property type="project" value="InterPro"/>
</dbReference>
<feature type="domain" description="AXH" evidence="7">
    <location>
        <begin position="1"/>
        <end position="118"/>
    </location>
</feature>
<dbReference type="InterPro" id="IPR036096">
    <property type="entry name" value="Ataxin_AXH_dom_sf"/>
</dbReference>
<dbReference type="PANTHER" id="PTHR13392">
    <property type="entry name" value="ATAXIN 1"/>
    <property type="match status" value="1"/>
</dbReference>
<reference evidence="8 9" key="1">
    <citation type="journal article" date="2007" name="Science">
        <title>Sea anemone genome reveals ancestral eumetazoan gene repertoire and genomic organization.</title>
        <authorList>
            <person name="Putnam N.H."/>
            <person name="Srivastava M."/>
            <person name="Hellsten U."/>
            <person name="Dirks B."/>
            <person name="Chapman J."/>
            <person name="Salamov A."/>
            <person name="Terry A."/>
            <person name="Shapiro H."/>
            <person name="Lindquist E."/>
            <person name="Kapitonov V.V."/>
            <person name="Jurka J."/>
            <person name="Genikhovich G."/>
            <person name="Grigoriev I.V."/>
            <person name="Lucas S.M."/>
            <person name="Steele R.E."/>
            <person name="Finnerty J.R."/>
            <person name="Technau U."/>
            <person name="Martindale M.Q."/>
            <person name="Rokhsar D.S."/>
        </authorList>
    </citation>
    <scope>NUCLEOTIDE SEQUENCE [LARGE SCALE GENOMIC DNA]</scope>
    <source>
        <strain evidence="9">CH2 X CH6</strain>
    </source>
</reference>
<evidence type="ECO:0000313" key="9">
    <source>
        <dbReference type="Proteomes" id="UP000001593"/>
    </source>
</evidence>
<dbReference type="InParanoid" id="A7SUT3"/>
<dbReference type="GO" id="GO:0003677">
    <property type="term" value="F:DNA binding"/>
    <property type="evidence" value="ECO:0007669"/>
    <property type="project" value="UniProtKB-KW"/>
</dbReference>
<dbReference type="PROSITE" id="PS51148">
    <property type="entry name" value="AXH"/>
    <property type="match status" value="1"/>
</dbReference>
<keyword evidence="9" id="KW-1185">Reference proteome</keyword>
<keyword evidence="6" id="KW-0539">Nucleus</keyword>
<dbReference type="STRING" id="45351.A7SUT3"/>
<dbReference type="GO" id="GO:0005634">
    <property type="term" value="C:nucleus"/>
    <property type="evidence" value="ECO:0007669"/>
    <property type="project" value="UniProtKB-SubCell"/>
</dbReference>
<evidence type="ECO:0000256" key="4">
    <source>
        <dbReference type="ARBA" id="ARBA00023125"/>
    </source>
</evidence>
<evidence type="ECO:0000256" key="3">
    <source>
        <dbReference type="ARBA" id="ARBA00023015"/>
    </source>
</evidence>
<accession>A7SUT3</accession>
<evidence type="ECO:0000256" key="5">
    <source>
        <dbReference type="ARBA" id="ARBA00023163"/>
    </source>
</evidence>
<dbReference type="OMA" id="AYTQHLI"/>
<dbReference type="InterPro" id="IPR043404">
    <property type="entry name" value="ATAXIN1-like"/>
</dbReference>
<evidence type="ECO:0000313" key="8">
    <source>
        <dbReference type="EMBL" id="EDO32536.1"/>
    </source>
</evidence>
<dbReference type="KEGG" id="nve:5503633"/>
<dbReference type="AlphaFoldDB" id="A7SUT3"/>
<evidence type="ECO:0000256" key="6">
    <source>
        <dbReference type="ARBA" id="ARBA00023242"/>
    </source>
</evidence>
<keyword evidence="3" id="KW-0805">Transcription regulation</keyword>
<evidence type="ECO:0000259" key="7">
    <source>
        <dbReference type="PROSITE" id="PS51148"/>
    </source>
</evidence>
<keyword evidence="5" id="KW-0804">Transcription</keyword>
<dbReference type="OrthoDB" id="10000452at2759"/>
<dbReference type="PANTHER" id="PTHR13392:SF13">
    <property type="entry name" value="AXH DOMAIN-CONTAINING PROTEIN"/>
    <property type="match status" value="1"/>
</dbReference>
<name>A7SUT3_NEMVE</name>
<dbReference type="Gene3D" id="2.170.16.10">
    <property type="entry name" value="Hedgehog/Intein (Hint) domain"/>
    <property type="match status" value="1"/>
</dbReference>
<dbReference type="EMBL" id="DS469819">
    <property type="protein sequence ID" value="EDO32536.1"/>
    <property type="molecule type" value="Genomic_DNA"/>
</dbReference>
<organism evidence="8 9">
    <name type="scientific">Nematostella vectensis</name>
    <name type="common">Starlet sea anemone</name>
    <dbReference type="NCBI Taxonomy" id="45351"/>
    <lineage>
        <taxon>Eukaryota</taxon>
        <taxon>Metazoa</taxon>
        <taxon>Cnidaria</taxon>
        <taxon>Anthozoa</taxon>
        <taxon>Hexacorallia</taxon>
        <taxon>Actiniaria</taxon>
        <taxon>Edwardsiidae</taxon>
        <taxon>Nematostella</taxon>
    </lineage>
</organism>
<dbReference type="SUPFAM" id="SSF102031">
    <property type="entry name" value="AXH domain"/>
    <property type="match status" value="1"/>
</dbReference>
<sequence length="118" mass="12933">MIPPPFIKGSIIQLTSGELKRVEDLTTDDFVHSTGLCPDLKLETSTVVSVRKNDEVGMALVGFTITSTKAQVTLSCAVEHPFFVYGQGWSSCVPEQSLKKYNLQCHPLKVGDVCIFLT</sequence>
<evidence type="ECO:0000256" key="2">
    <source>
        <dbReference type="ARBA" id="ARBA00022491"/>
    </source>
</evidence>
<protein>
    <recommendedName>
        <fullName evidence="7">AXH domain-containing protein</fullName>
    </recommendedName>
</protein>